<keyword evidence="2" id="KW-1185">Reference proteome</keyword>
<dbReference type="GeneID" id="96008117"/>
<reference evidence="1 2" key="1">
    <citation type="journal article" date="2020" name="Microbiol. Resour. Announc.">
        <title>Draft Genome Sequence of a Cladosporium Species Isolated from the Mesophotic Ascidian Didemnum maculosum.</title>
        <authorList>
            <person name="Gioti A."/>
            <person name="Siaperas R."/>
            <person name="Nikolaivits E."/>
            <person name="Le Goff G."/>
            <person name="Ouazzani J."/>
            <person name="Kotoulas G."/>
            <person name="Topakas E."/>
        </authorList>
    </citation>
    <scope>NUCLEOTIDE SEQUENCE [LARGE SCALE GENOMIC DNA]</scope>
    <source>
        <strain evidence="1 2">TM138-S3</strain>
    </source>
</reference>
<accession>A0AB34KIH7</accession>
<proteinExistence type="predicted"/>
<dbReference type="EMBL" id="JAAQHG020000023">
    <property type="protein sequence ID" value="KAL1584877.1"/>
    <property type="molecule type" value="Genomic_DNA"/>
</dbReference>
<dbReference type="Proteomes" id="UP000803884">
    <property type="component" value="Unassembled WGS sequence"/>
</dbReference>
<organism evidence="1 2">
    <name type="scientific">Cladosporium halotolerans</name>
    <dbReference type="NCBI Taxonomy" id="1052096"/>
    <lineage>
        <taxon>Eukaryota</taxon>
        <taxon>Fungi</taxon>
        <taxon>Dikarya</taxon>
        <taxon>Ascomycota</taxon>
        <taxon>Pezizomycotina</taxon>
        <taxon>Dothideomycetes</taxon>
        <taxon>Dothideomycetidae</taxon>
        <taxon>Cladosporiales</taxon>
        <taxon>Cladosporiaceae</taxon>
        <taxon>Cladosporium</taxon>
    </lineage>
</organism>
<comment type="caution">
    <text evidence="1">The sequence shown here is derived from an EMBL/GenBank/DDBJ whole genome shotgun (WGS) entry which is preliminary data.</text>
</comment>
<protein>
    <submittedName>
        <fullName evidence="1">Uncharacterized protein</fullName>
    </submittedName>
</protein>
<sequence>MAAAALPTSRPNYILTGIDNWNGWYPDFKPDARADDTWSLFDGTERTRPKPDEDHVRERLRAKLADYDAKYLSSVSMPDPSGPAVLHQFFVTLYVFANYYARCEHEYGYRRAFWEKQRDWRAQNARVRRANKMLYDRIHPSMRGAIEDVLDPAEAFRELELKFKTPDNLIVQLARGKINSLTLSKCSNMAAYLNEMRQNAADLSRLGHGMTSEEYVTEIINGLSPAYDDWVEHYNEIASDARIPTLSVQAVEAQLIAREHILAQTLGTTTKGKGKGSFIE</sequence>
<evidence type="ECO:0000313" key="2">
    <source>
        <dbReference type="Proteomes" id="UP000803884"/>
    </source>
</evidence>
<name>A0AB34KIH7_9PEZI</name>
<dbReference type="RefSeq" id="XP_069227983.1">
    <property type="nucleotide sequence ID" value="XM_069375279.1"/>
</dbReference>
<dbReference type="AlphaFoldDB" id="A0AB34KIH7"/>
<dbReference type="Pfam" id="PF14223">
    <property type="entry name" value="Retrotran_gag_2"/>
    <property type="match status" value="1"/>
</dbReference>
<gene>
    <name evidence="1" type="ORF">WHR41_06674</name>
</gene>
<evidence type="ECO:0000313" key="1">
    <source>
        <dbReference type="EMBL" id="KAL1584877.1"/>
    </source>
</evidence>